<name>A0A8H5XRN8_9HYPO</name>
<dbReference type="AlphaFoldDB" id="A0A8H5XRN8"/>
<proteinExistence type="predicted"/>
<evidence type="ECO:0000313" key="3">
    <source>
        <dbReference type="Proteomes" id="UP000544331"/>
    </source>
</evidence>
<feature type="region of interest" description="Disordered" evidence="1">
    <location>
        <begin position="72"/>
        <end position="127"/>
    </location>
</feature>
<feature type="compositionally biased region" description="Basic and acidic residues" evidence="1">
    <location>
        <begin position="72"/>
        <end position="97"/>
    </location>
</feature>
<sequence length="127" mass="15221">MGEDSVEEKSVSEWLRDLPMQMREEETGWELGNVYAAQLNDQMNAMDYMAHLMCWRRKAWELQDRYGELKEEDRKVYEDSERDFEQDKEMISKDGQRKSNSRQIDFLQSMRSRKGRGKEERAKAGNQ</sequence>
<organism evidence="2 3">
    <name type="scientific">Fusarium mundagurra</name>
    <dbReference type="NCBI Taxonomy" id="1567541"/>
    <lineage>
        <taxon>Eukaryota</taxon>
        <taxon>Fungi</taxon>
        <taxon>Dikarya</taxon>
        <taxon>Ascomycota</taxon>
        <taxon>Pezizomycotina</taxon>
        <taxon>Sordariomycetes</taxon>
        <taxon>Hypocreomycetidae</taxon>
        <taxon>Hypocreales</taxon>
        <taxon>Nectriaceae</taxon>
        <taxon>Fusarium</taxon>
        <taxon>Fusarium fujikuroi species complex</taxon>
    </lineage>
</organism>
<accession>A0A8H5XRN8</accession>
<dbReference type="EMBL" id="JAAOAN010000913">
    <property type="protein sequence ID" value="KAF5698386.1"/>
    <property type="molecule type" value="Genomic_DNA"/>
</dbReference>
<comment type="caution">
    <text evidence="2">The sequence shown here is derived from an EMBL/GenBank/DDBJ whole genome shotgun (WGS) entry which is preliminary data.</text>
</comment>
<gene>
    <name evidence="2" type="ORF">FMUND_15109</name>
</gene>
<dbReference type="Proteomes" id="UP000544331">
    <property type="component" value="Unassembled WGS sequence"/>
</dbReference>
<protein>
    <submittedName>
        <fullName evidence="2">Transposase</fullName>
    </submittedName>
</protein>
<keyword evidence="3" id="KW-1185">Reference proteome</keyword>
<evidence type="ECO:0000313" key="2">
    <source>
        <dbReference type="EMBL" id="KAF5698386.1"/>
    </source>
</evidence>
<reference evidence="2 3" key="1">
    <citation type="submission" date="2020-05" db="EMBL/GenBank/DDBJ databases">
        <title>Identification and distribution of gene clusters putatively required for synthesis of sphingolipid metabolism inhibitors in phylogenetically diverse species of the filamentous fungus Fusarium.</title>
        <authorList>
            <person name="Kim H.-S."/>
            <person name="Busman M."/>
            <person name="Brown D.W."/>
            <person name="Divon H."/>
            <person name="Uhlig S."/>
            <person name="Proctor R.H."/>
        </authorList>
    </citation>
    <scope>NUCLEOTIDE SEQUENCE [LARGE SCALE GENOMIC DNA]</scope>
    <source>
        <strain evidence="2 3">NRRL 66235</strain>
    </source>
</reference>
<feature type="compositionally biased region" description="Basic and acidic residues" evidence="1">
    <location>
        <begin position="117"/>
        <end position="127"/>
    </location>
</feature>
<evidence type="ECO:0000256" key="1">
    <source>
        <dbReference type="SAM" id="MobiDB-lite"/>
    </source>
</evidence>